<proteinExistence type="predicted"/>
<organism evidence="2 3">
    <name type="scientific">Muricoccus nepalensis</name>
    <dbReference type="NCBI Taxonomy" id="1854500"/>
    <lineage>
        <taxon>Bacteria</taxon>
        <taxon>Pseudomonadati</taxon>
        <taxon>Pseudomonadota</taxon>
        <taxon>Alphaproteobacteria</taxon>
        <taxon>Acetobacterales</taxon>
        <taxon>Roseomonadaceae</taxon>
        <taxon>Muricoccus</taxon>
    </lineage>
</organism>
<name>A0A502FG69_9PROT</name>
<dbReference type="Proteomes" id="UP000317078">
    <property type="component" value="Unassembled WGS sequence"/>
</dbReference>
<dbReference type="OrthoDB" id="142078at2"/>
<dbReference type="EMBL" id="RCZP01000032">
    <property type="protein sequence ID" value="TPG48381.1"/>
    <property type="molecule type" value="Genomic_DNA"/>
</dbReference>
<accession>A0A502FG69</accession>
<dbReference type="GO" id="GO:0016301">
    <property type="term" value="F:kinase activity"/>
    <property type="evidence" value="ECO:0007669"/>
    <property type="project" value="UniProtKB-KW"/>
</dbReference>
<dbReference type="SUPFAM" id="SSF111331">
    <property type="entry name" value="NAD kinase/diacylglycerol kinase-like"/>
    <property type="match status" value="1"/>
</dbReference>
<evidence type="ECO:0000259" key="1">
    <source>
        <dbReference type="PROSITE" id="PS50146"/>
    </source>
</evidence>
<keyword evidence="2" id="KW-0418">Kinase</keyword>
<dbReference type="InterPro" id="IPR001206">
    <property type="entry name" value="Diacylglycerol_kinase_cat_dom"/>
</dbReference>
<dbReference type="Gene3D" id="2.60.200.40">
    <property type="match status" value="1"/>
</dbReference>
<evidence type="ECO:0000313" key="3">
    <source>
        <dbReference type="Proteomes" id="UP000317078"/>
    </source>
</evidence>
<dbReference type="InterPro" id="IPR017438">
    <property type="entry name" value="ATP-NAD_kinase_N"/>
</dbReference>
<sequence>MGDRLLDDQRPLKRAVLVMNGRAGTLSARPELPRLIPEALRAAGFDLTIIAEDAAPDMQGRVEAAIATDAPVVIVGGGDGTIRSVASRLGESGRTLAVLPLGTLNLLARDLGMPLDPVEAALALGRSVERRIDVGEVNGEVFLCQAVIGLPNYINRYRELHRREKSWRSLLKVFLAAGRFLLRQRPHRLMINAPGWHKPWRIWTRALSVVNNGYEEGAGRMFHRPVLDGGELHLYVSRRFSVGWSAKMLLSMALGMWKRSREIEIVSGPSFTVRSRRQRLRVMNDGEACILRTPLQFSMRPRGLAVLAPPPEAEG</sequence>
<dbReference type="Gene3D" id="3.40.50.10330">
    <property type="entry name" value="Probable inorganic polyphosphate/atp-NAD kinase, domain 1"/>
    <property type="match status" value="1"/>
</dbReference>
<dbReference type="Pfam" id="PF00781">
    <property type="entry name" value="DAGK_cat"/>
    <property type="match status" value="1"/>
</dbReference>
<comment type="caution">
    <text evidence="2">The sequence shown here is derived from an EMBL/GenBank/DDBJ whole genome shotgun (WGS) entry which is preliminary data.</text>
</comment>
<dbReference type="InterPro" id="IPR016064">
    <property type="entry name" value="NAD/diacylglycerol_kinase_sf"/>
</dbReference>
<reference evidence="2 3" key="1">
    <citation type="journal article" date="2019" name="Environ. Microbiol.">
        <title>Species interactions and distinct microbial communities in high Arctic permafrost affected cryosols are associated with the CH4 and CO2 gas fluxes.</title>
        <authorList>
            <person name="Altshuler I."/>
            <person name="Hamel J."/>
            <person name="Turney S."/>
            <person name="Magnuson E."/>
            <person name="Levesque R."/>
            <person name="Greer C."/>
            <person name="Whyte L.G."/>
        </authorList>
    </citation>
    <scope>NUCLEOTIDE SEQUENCE [LARGE SCALE GENOMIC DNA]</scope>
    <source>
        <strain evidence="2 3">S9.3B</strain>
    </source>
</reference>
<dbReference type="SMART" id="SM00046">
    <property type="entry name" value="DAGKc"/>
    <property type="match status" value="1"/>
</dbReference>
<feature type="domain" description="DAGKc" evidence="1">
    <location>
        <begin position="10"/>
        <end position="141"/>
    </location>
</feature>
<gene>
    <name evidence="2" type="ORF">EAH89_22595</name>
</gene>
<dbReference type="AlphaFoldDB" id="A0A502FG69"/>
<dbReference type="RefSeq" id="WP_140885992.1">
    <property type="nucleotide sequence ID" value="NZ_RCZP01000032.1"/>
</dbReference>
<keyword evidence="2" id="KW-0808">Transferase</keyword>
<keyword evidence="3" id="KW-1185">Reference proteome</keyword>
<dbReference type="PROSITE" id="PS50146">
    <property type="entry name" value="DAGK"/>
    <property type="match status" value="1"/>
</dbReference>
<protein>
    <submittedName>
        <fullName evidence="2">Diacylglycerol kinase</fullName>
    </submittedName>
</protein>
<evidence type="ECO:0000313" key="2">
    <source>
        <dbReference type="EMBL" id="TPG48381.1"/>
    </source>
</evidence>